<dbReference type="EMBL" id="JFZT01000059">
    <property type="protein sequence ID" value="EZQ01905.1"/>
    <property type="molecule type" value="Genomic_DNA"/>
</dbReference>
<dbReference type="Proteomes" id="UP000024332">
    <property type="component" value="Unassembled WGS sequence"/>
</dbReference>
<organism evidence="1 2">
    <name type="scientific">Candidatus Acidianus copahuensis</name>
    <dbReference type="NCBI Taxonomy" id="1160895"/>
    <lineage>
        <taxon>Archaea</taxon>
        <taxon>Thermoproteota</taxon>
        <taxon>Thermoprotei</taxon>
        <taxon>Sulfolobales</taxon>
        <taxon>Sulfolobaceae</taxon>
        <taxon>Acidianus</taxon>
    </lineage>
</organism>
<gene>
    <name evidence="1" type="ORF">CM19_11795</name>
</gene>
<sequence length="95" mass="11244">MKVVKYRMKATLTLGDKETTIERTYRHKVNAVKFIKEMGEKYKAKCRPLNNSENIYTTICEGNKTKISFEIKREKILKPKKEDQKKKEESNKKTS</sequence>
<accession>A0A031LKA5</accession>
<dbReference type="OrthoDB" id="43632at2157"/>
<evidence type="ECO:0000313" key="1">
    <source>
        <dbReference type="EMBL" id="EZQ01905.1"/>
    </source>
</evidence>
<comment type="caution">
    <text evidence="1">The sequence shown here is derived from an EMBL/GenBank/DDBJ whole genome shotgun (WGS) entry which is preliminary data.</text>
</comment>
<reference evidence="1 2" key="1">
    <citation type="submission" date="2014-03" db="EMBL/GenBank/DDBJ databases">
        <title>Draft genome sequence of the novel thermoacidophilic archaea Acidianus copahuensis ALE1 strain, isolated from Copahue volcanic area in Neuquen Argentina.</title>
        <authorList>
            <person name="Urbieta M.S."/>
            <person name="Rascovan N."/>
            <person name="Castro C."/>
            <person name="Revale S."/>
            <person name="Giaveno M.A."/>
            <person name="Vazquez M.P."/>
            <person name="Donati E.R."/>
        </authorList>
    </citation>
    <scope>NUCLEOTIDE SEQUENCE [LARGE SCALE GENOMIC DNA]</scope>
    <source>
        <strain evidence="1 2">ALE1</strain>
    </source>
</reference>
<proteinExistence type="predicted"/>
<dbReference type="RefSeq" id="WP_048100552.1">
    <property type="nucleotide sequence ID" value="NZ_JFZT01000059.1"/>
</dbReference>
<dbReference type="AlphaFoldDB" id="A0A031LKA5"/>
<name>A0A031LKA5_9CREN</name>
<protein>
    <submittedName>
        <fullName evidence="1">Uncharacterized protein</fullName>
    </submittedName>
</protein>
<keyword evidence="2" id="KW-1185">Reference proteome</keyword>
<evidence type="ECO:0000313" key="2">
    <source>
        <dbReference type="Proteomes" id="UP000024332"/>
    </source>
</evidence>